<feature type="compositionally biased region" description="Basic and acidic residues" evidence="1">
    <location>
        <begin position="516"/>
        <end position="526"/>
    </location>
</feature>
<feature type="compositionally biased region" description="Basic and acidic residues" evidence="1">
    <location>
        <begin position="265"/>
        <end position="276"/>
    </location>
</feature>
<dbReference type="RefSeq" id="XP_030846881.1">
    <property type="nucleotide sequence ID" value="XM_030991021.1"/>
</dbReference>
<feature type="compositionally biased region" description="Polar residues" evidence="1">
    <location>
        <begin position="1193"/>
        <end position="1202"/>
    </location>
</feature>
<reference evidence="2" key="2">
    <citation type="submission" date="2021-01" db="UniProtKB">
        <authorList>
            <consortium name="EnsemblMetazoa"/>
        </authorList>
    </citation>
    <scope>IDENTIFICATION</scope>
</reference>
<feature type="compositionally biased region" description="Polar residues" evidence="1">
    <location>
        <begin position="1103"/>
        <end position="1127"/>
    </location>
</feature>
<dbReference type="GeneID" id="105438402"/>
<sequence>MDGSGRRVSLDGIAESHQWTSSDDVLSEDESSCSTMVTDSVDSDATPSPFLLGGLQFLKRTERGRWGESEYTLRAESDDSESTDCSESILDPTKRLKGLTIKETEHAPASNQRMTDDAGSDSPVIYVVSYPTSDSRHHCPSPKIHQTGENEGKVDEENSPLVISNLPGVAKDHLASQSHDVLSSDLTSGQYSIRRNFCRQIDDSGSEKNSGGGRDTMEDIPSHPCSSDITNVLIAGGSYSNKVSGVQDPCRSHDSFEYQSAPSPEKMRKISDESERGVYSSETNVTQVDGSACMFSDSSPVQSPPDHLLLPRTLSRETGNSAEEISTKVQQRVESNFVAADHQKTCESDDIPFDECHDRKVSCTESHSSNRQLQLETSPITQLSTSAEVSASGTVQPEHGSGTVDDLKFNEPIISVETEQKEMRNPIDENDAVVTKPYPNRISNFSPVEAEENQENSRTESGHGVENTGSLEHSTDEGLLSSKRNTNTTVSVKAAKGQGRSGYKVAKRGRRKKRCSQTDRSHDEVTTRSQRLNAGIHRSDTLIHERVFILHEKLAKVKSGQDKLTKSLSKPKKVIKDAAEVGQQLSTIQTNLRQIAADMKEAKSDLERSLFDLRFVYSQKKRKNYVEQELNSVLEIQQTLWTQLKVHREIASRLQEIIRRHTEEMKETRRKRAKHTMGKRRDREESARLGPSDESAGDTCDNVTDIASGCTTKESIPADKQNALLQQLLETLDECEGNLLVKFMSVLQSKGSDQLKPSVLKKAPLVASSVGYSEERRGATMKSMSLTTSSLGERDLTADSSCGLVRTRGKIEEGQTGEIYGDRHDLSTESSSLKQGRSGSNNQFTLDLVMDEKEIVPDDIEYSSSGDGGAGELSSSSEDEMSVVPDSSDQFQEAIASKEPLSKGCIGKMKQIQVTPVGQVVPEVVQVSEDVNNSFTNVQSSVSINNSSTSAVEVGSLHSIQKTAQASSAQICDGVASLGQKTAPFHTPWKVWVSNNQRVGSKAAEKEIQQVPSSHLFGSATSSVGLPRAYANIHGGEIALPYAKPMAKTQFQLITIPKSVPSGSTQISSGSHPQTPVPVPAEVRLTPLAGQRMPGPVKIVSQKGVSRKQNTTRNISAVPENSLQCEQNRNKRSNQVDIGASSPALRSQYIERVRIQEYTAAVSHGSPDISRKERPLACNAKTRPEESKVEKWSSLNGPSNQRDAPRQQPDQMPCIPDMKLYSKVRLVDENELIPYTEVLPKEMWTTDDIALVELPQEFFDGIDSW</sequence>
<feature type="compositionally biased region" description="Polar residues" evidence="1">
    <location>
        <begin position="828"/>
        <end position="841"/>
    </location>
</feature>
<feature type="region of interest" description="Disordered" evidence="1">
    <location>
        <begin position="813"/>
        <end position="841"/>
    </location>
</feature>
<feature type="region of interest" description="Disordered" evidence="1">
    <location>
        <begin position="1"/>
        <end position="54"/>
    </location>
</feature>
<feature type="compositionally biased region" description="Polar residues" evidence="1">
    <location>
        <begin position="35"/>
        <end position="46"/>
    </location>
</feature>
<organism evidence="2 3">
    <name type="scientific">Strongylocentrotus purpuratus</name>
    <name type="common">Purple sea urchin</name>
    <dbReference type="NCBI Taxonomy" id="7668"/>
    <lineage>
        <taxon>Eukaryota</taxon>
        <taxon>Metazoa</taxon>
        <taxon>Echinodermata</taxon>
        <taxon>Eleutherozoa</taxon>
        <taxon>Echinozoa</taxon>
        <taxon>Echinoidea</taxon>
        <taxon>Euechinoidea</taxon>
        <taxon>Echinacea</taxon>
        <taxon>Camarodonta</taxon>
        <taxon>Echinidea</taxon>
        <taxon>Strongylocentrotidae</taxon>
        <taxon>Strongylocentrotus</taxon>
    </lineage>
</organism>
<dbReference type="Proteomes" id="UP000007110">
    <property type="component" value="Unassembled WGS sequence"/>
</dbReference>
<dbReference type="AlphaFoldDB" id="A0A7M7PBX4"/>
<feature type="compositionally biased region" description="Basic and acidic residues" evidence="1">
    <location>
        <begin position="1182"/>
        <end position="1191"/>
    </location>
</feature>
<name>A0A7M7PBX4_STRPU</name>
<feature type="region of interest" description="Disordered" evidence="1">
    <location>
        <begin position="665"/>
        <end position="700"/>
    </location>
</feature>
<dbReference type="InParanoid" id="A0A7M7PBX4"/>
<feature type="region of interest" description="Disordered" evidence="1">
    <location>
        <begin position="243"/>
        <end position="278"/>
    </location>
</feature>
<feature type="region of interest" description="Disordered" evidence="1">
    <location>
        <begin position="66"/>
        <end position="154"/>
    </location>
</feature>
<evidence type="ECO:0000256" key="1">
    <source>
        <dbReference type="SAM" id="MobiDB-lite"/>
    </source>
</evidence>
<accession>A0A7M7PBX4</accession>
<evidence type="ECO:0000313" key="3">
    <source>
        <dbReference type="Proteomes" id="UP000007110"/>
    </source>
</evidence>
<feature type="region of interest" description="Disordered" evidence="1">
    <location>
        <begin position="200"/>
        <end position="225"/>
    </location>
</feature>
<evidence type="ECO:0000313" key="2">
    <source>
        <dbReference type="EnsemblMetazoa" id="XP_030846881"/>
    </source>
</evidence>
<feature type="region of interest" description="Disordered" evidence="1">
    <location>
        <begin position="859"/>
        <end position="887"/>
    </location>
</feature>
<feature type="region of interest" description="Disordered" evidence="1">
    <location>
        <begin position="433"/>
        <end position="528"/>
    </location>
</feature>
<feature type="compositionally biased region" description="Basic and acidic residues" evidence="1">
    <location>
        <begin position="66"/>
        <end position="77"/>
    </location>
</feature>
<feature type="region of interest" description="Disordered" evidence="1">
    <location>
        <begin position="1162"/>
        <end position="1213"/>
    </location>
</feature>
<dbReference type="KEGG" id="spu:105438402"/>
<feature type="region of interest" description="Disordered" evidence="1">
    <location>
        <begin position="1102"/>
        <end position="1140"/>
    </location>
</feature>
<proteinExistence type="predicted"/>
<feature type="compositionally biased region" description="Basic residues" evidence="1">
    <location>
        <begin position="505"/>
        <end position="515"/>
    </location>
</feature>
<reference evidence="3" key="1">
    <citation type="submission" date="2015-02" db="EMBL/GenBank/DDBJ databases">
        <title>Genome sequencing for Strongylocentrotus purpuratus.</title>
        <authorList>
            <person name="Murali S."/>
            <person name="Liu Y."/>
            <person name="Vee V."/>
            <person name="English A."/>
            <person name="Wang M."/>
            <person name="Skinner E."/>
            <person name="Han Y."/>
            <person name="Muzny D.M."/>
            <person name="Worley K.C."/>
            <person name="Gibbs R.A."/>
        </authorList>
    </citation>
    <scope>NUCLEOTIDE SEQUENCE</scope>
</reference>
<feature type="compositionally biased region" description="Polar residues" evidence="1">
    <location>
        <begin position="482"/>
        <end position="491"/>
    </location>
</feature>
<feature type="compositionally biased region" description="Basic residues" evidence="1">
    <location>
        <begin position="668"/>
        <end position="678"/>
    </location>
</feature>
<dbReference type="EnsemblMetazoa" id="XM_030991021">
    <property type="protein sequence ID" value="XP_030846881"/>
    <property type="gene ID" value="LOC105438402"/>
</dbReference>
<protein>
    <submittedName>
        <fullName evidence="2">Uncharacterized protein</fullName>
    </submittedName>
</protein>
<keyword evidence="3" id="KW-1185">Reference proteome</keyword>